<dbReference type="InterPro" id="IPR016160">
    <property type="entry name" value="Ald_DH_CS_CYS"/>
</dbReference>
<dbReference type="SUPFAM" id="SSF53720">
    <property type="entry name" value="ALDH-like"/>
    <property type="match status" value="1"/>
</dbReference>
<dbReference type="InterPro" id="IPR044148">
    <property type="entry name" value="ALDH_GabD1-like"/>
</dbReference>
<evidence type="ECO:0000313" key="6">
    <source>
        <dbReference type="Proteomes" id="UP001501787"/>
    </source>
</evidence>
<evidence type="ECO:0000259" key="4">
    <source>
        <dbReference type="Pfam" id="PF00171"/>
    </source>
</evidence>
<feature type="domain" description="Aldehyde dehydrogenase" evidence="4">
    <location>
        <begin position="3"/>
        <end position="452"/>
    </location>
</feature>
<dbReference type="PROSITE" id="PS00070">
    <property type="entry name" value="ALDEHYDE_DEHYDR_CYS"/>
    <property type="match status" value="1"/>
</dbReference>
<evidence type="ECO:0000256" key="3">
    <source>
        <dbReference type="ARBA" id="ARBA00023002"/>
    </source>
</evidence>
<dbReference type="InterPro" id="IPR016161">
    <property type="entry name" value="Ald_DH/histidinol_DH"/>
</dbReference>
<dbReference type="Pfam" id="PF00171">
    <property type="entry name" value="Aldedh"/>
    <property type="match status" value="1"/>
</dbReference>
<evidence type="ECO:0000256" key="2">
    <source>
        <dbReference type="ARBA" id="ARBA00022857"/>
    </source>
</evidence>
<dbReference type="Gene3D" id="3.40.605.10">
    <property type="entry name" value="Aldehyde Dehydrogenase, Chain A, domain 1"/>
    <property type="match status" value="1"/>
</dbReference>
<sequence length="461" mass="49180">MTQYQVNNPATGETEATFETATDAAVTQTIADAHSAYAAWQTVSLDERSALLHKIADLYIERQDELASIVTREMGKPIAQAKGEVAFVADIYRYYADNAKQFLAPNTIEVDSGSARVEKRPVGVLFGIMPWNYPHYQVARFVAPNLMAGNTIILKHAPQCPSTANAIAEIMAAADAPKGIYNNVFVSNDQAADIIHDTRVQGVSLTGSERAGQAVAKEAGQALKKVVLELGGSDPFIVAADADIELAVDNAISGRFGNAGQACNAAKRLIVVDDIYDDFIERFTAKVKTMHPADPMDESTKMGPLSSIAAADNLQKQLESAIASGATVLVEGGRQTDKAGAWFAPAVITDVDSSMEAYREELFGPVAIVYKARDIDHAISIANDVPFGLGASIQTQDSALAEDIAERLDVGMVTINSDSGSEANTPFGGVKRSGFGRELGNLGITEFLNHKLIRDKSPKSA</sequence>
<name>A0ABP3FEP6_9GAMM</name>
<dbReference type="InterPro" id="IPR015590">
    <property type="entry name" value="Aldehyde_DH_dom"/>
</dbReference>
<dbReference type="CDD" id="cd07100">
    <property type="entry name" value="ALDH_SSADH1_GabD1"/>
    <property type="match status" value="1"/>
</dbReference>
<comment type="caution">
    <text evidence="5">The sequence shown here is derived from an EMBL/GenBank/DDBJ whole genome shotgun (WGS) entry which is preliminary data.</text>
</comment>
<accession>A0ABP3FEP6</accession>
<comment type="similarity">
    <text evidence="1">Belongs to the aldehyde dehydrogenase family.</text>
</comment>
<evidence type="ECO:0000256" key="1">
    <source>
        <dbReference type="ARBA" id="ARBA00009986"/>
    </source>
</evidence>
<dbReference type="PANTHER" id="PTHR43217:SF2">
    <property type="entry name" value="SUCCINATE-SEMIALDEHYDE DEHYDROGENASE [NADP(+)]"/>
    <property type="match status" value="1"/>
</dbReference>
<reference evidence="6" key="1">
    <citation type="journal article" date="2019" name="Int. J. Syst. Evol. Microbiol.">
        <title>The Global Catalogue of Microorganisms (GCM) 10K type strain sequencing project: providing services to taxonomists for standard genome sequencing and annotation.</title>
        <authorList>
            <consortium name="The Broad Institute Genomics Platform"/>
            <consortium name="The Broad Institute Genome Sequencing Center for Infectious Disease"/>
            <person name="Wu L."/>
            <person name="Ma J."/>
        </authorList>
    </citation>
    <scope>NUCLEOTIDE SEQUENCE [LARGE SCALE GENOMIC DNA]</scope>
    <source>
        <strain evidence="6">JCM 16343</strain>
    </source>
</reference>
<organism evidence="5 6">
    <name type="scientific">Psychrobacter aestuarii</name>
    <dbReference type="NCBI Taxonomy" id="556327"/>
    <lineage>
        <taxon>Bacteria</taxon>
        <taxon>Pseudomonadati</taxon>
        <taxon>Pseudomonadota</taxon>
        <taxon>Gammaproteobacteria</taxon>
        <taxon>Moraxellales</taxon>
        <taxon>Moraxellaceae</taxon>
        <taxon>Psychrobacter</taxon>
    </lineage>
</organism>
<gene>
    <name evidence="5" type="ORF">GCM10009129_07460</name>
</gene>
<proteinExistence type="inferred from homology"/>
<keyword evidence="3" id="KW-0560">Oxidoreductase</keyword>
<dbReference type="PANTHER" id="PTHR43217">
    <property type="entry name" value="SUCCINATE SEMIALDEHYDE DEHYDROGENASE [NAD(P)+] SAD"/>
    <property type="match status" value="1"/>
</dbReference>
<dbReference type="RefSeq" id="WP_201503767.1">
    <property type="nucleotide sequence ID" value="NZ_BAAAFR010000001.1"/>
</dbReference>
<dbReference type="InterPro" id="IPR016162">
    <property type="entry name" value="Ald_DH_N"/>
</dbReference>
<dbReference type="InterPro" id="IPR016163">
    <property type="entry name" value="Ald_DH_C"/>
</dbReference>
<dbReference type="EMBL" id="BAAAFR010000001">
    <property type="protein sequence ID" value="GAA0312624.1"/>
    <property type="molecule type" value="Genomic_DNA"/>
</dbReference>
<evidence type="ECO:0000313" key="5">
    <source>
        <dbReference type="EMBL" id="GAA0312624.1"/>
    </source>
</evidence>
<dbReference type="Gene3D" id="3.40.309.10">
    <property type="entry name" value="Aldehyde Dehydrogenase, Chain A, domain 2"/>
    <property type="match status" value="1"/>
</dbReference>
<dbReference type="Proteomes" id="UP001501787">
    <property type="component" value="Unassembled WGS sequence"/>
</dbReference>
<keyword evidence="2" id="KW-0521">NADP</keyword>
<protein>
    <submittedName>
        <fullName evidence="5">Aldehyde dehydrogenase family protein</fullName>
    </submittedName>
</protein>
<keyword evidence="6" id="KW-1185">Reference proteome</keyword>
<dbReference type="InterPro" id="IPR047110">
    <property type="entry name" value="GABD/Sad-like"/>
</dbReference>